<name>A0ACC2BKM5_DIPCM</name>
<gene>
    <name evidence="1" type="ORF">O6H91_15G089300</name>
</gene>
<dbReference type="EMBL" id="CM055106">
    <property type="protein sequence ID" value="KAJ7530321.1"/>
    <property type="molecule type" value="Genomic_DNA"/>
</dbReference>
<reference evidence="2" key="1">
    <citation type="journal article" date="2024" name="Proc. Natl. Acad. Sci. U.S.A.">
        <title>Extraordinary preservation of gene collinearity over three hundred million years revealed in homosporous lycophytes.</title>
        <authorList>
            <person name="Li C."/>
            <person name="Wickell D."/>
            <person name="Kuo L.Y."/>
            <person name="Chen X."/>
            <person name="Nie B."/>
            <person name="Liao X."/>
            <person name="Peng D."/>
            <person name="Ji J."/>
            <person name="Jenkins J."/>
            <person name="Williams M."/>
            <person name="Shu S."/>
            <person name="Plott C."/>
            <person name="Barry K."/>
            <person name="Rajasekar S."/>
            <person name="Grimwood J."/>
            <person name="Han X."/>
            <person name="Sun S."/>
            <person name="Hou Z."/>
            <person name="He W."/>
            <person name="Dai G."/>
            <person name="Sun C."/>
            <person name="Schmutz J."/>
            <person name="Leebens-Mack J.H."/>
            <person name="Li F.W."/>
            <person name="Wang L."/>
        </authorList>
    </citation>
    <scope>NUCLEOTIDE SEQUENCE [LARGE SCALE GENOMIC DNA]</scope>
    <source>
        <strain evidence="2">cv. PW_Plant_1</strain>
    </source>
</reference>
<proteinExistence type="predicted"/>
<evidence type="ECO:0000313" key="1">
    <source>
        <dbReference type="EMBL" id="KAJ7530321.1"/>
    </source>
</evidence>
<protein>
    <submittedName>
        <fullName evidence="1">Uncharacterized protein</fullName>
    </submittedName>
</protein>
<accession>A0ACC2BKM5</accession>
<keyword evidence="2" id="KW-1185">Reference proteome</keyword>
<dbReference type="Proteomes" id="UP001162992">
    <property type="component" value="Chromosome 15"/>
</dbReference>
<comment type="caution">
    <text evidence="1">The sequence shown here is derived from an EMBL/GenBank/DDBJ whole genome shotgun (WGS) entry which is preliminary data.</text>
</comment>
<evidence type="ECO:0000313" key="2">
    <source>
        <dbReference type="Proteomes" id="UP001162992"/>
    </source>
</evidence>
<organism evidence="1 2">
    <name type="scientific">Diphasiastrum complanatum</name>
    <name type="common">Issler's clubmoss</name>
    <name type="synonym">Lycopodium complanatum</name>
    <dbReference type="NCBI Taxonomy" id="34168"/>
    <lineage>
        <taxon>Eukaryota</taxon>
        <taxon>Viridiplantae</taxon>
        <taxon>Streptophyta</taxon>
        <taxon>Embryophyta</taxon>
        <taxon>Tracheophyta</taxon>
        <taxon>Lycopodiopsida</taxon>
        <taxon>Lycopodiales</taxon>
        <taxon>Lycopodiaceae</taxon>
        <taxon>Lycopodioideae</taxon>
        <taxon>Diphasiastrum</taxon>
    </lineage>
</organism>
<sequence length="388" mass="42721">MPIASIEGGDLCKVWEIKTLGRDRDAEVRKLLEAVAKQVQPLMRKRKWKVRLLTEFCPSNPSLLGLNIGGGQEIRIRVRRPGWESEFFRFEDLVGTMLHELTHNEHGPHDAKFYKLLDEVTKECEELMAKGISGTGQGFDGQGKRLGGSFIPSLSNQRQLALAAAEKRILSGRLMPAGPRRLGGDNEIMNALSPVQAAAMAAERRLKDDLWCAAPVTMGSDGINKAREKEEVRAAGKSSKGFTKEVGITPSNQKHVDAGGQDIKTNSAGSSSGSFEDPVASSSEVTTIMWECSICTLVNVVSSLTEHCDSVIIITCCISRIKITIYEMLTFVLFVLFSSDGLWGFLAQSGCVHFFFLDAGRVQRPGRVFKRKKSSKTGRGAAWERERD</sequence>